<accession>A0A137PHJ6</accession>
<evidence type="ECO:0000313" key="3">
    <source>
        <dbReference type="Proteomes" id="UP000070444"/>
    </source>
</evidence>
<dbReference type="AlphaFoldDB" id="A0A137PHJ6"/>
<name>A0A137PHJ6_CONC2</name>
<keyword evidence="3" id="KW-1185">Reference proteome</keyword>
<sequence length="96" mass="10447">MKFFTASLLSLLSINNVLAQDPCSLYFTIAYEINPNSPNGQCNKQSVSVENVDRSCLYSLGATTACMMSGFSFAYLPGTKENALEAAKKCQCTKKN</sequence>
<keyword evidence="1" id="KW-0732">Signal</keyword>
<feature type="signal peptide" evidence="1">
    <location>
        <begin position="1"/>
        <end position="19"/>
    </location>
</feature>
<organism evidence="2 3">
    <name type="scientific">Conidiobolus coronatus (strain ATCC 28846 / CBS 209.66 / NRRL 28638)</name>
    <name type="common">Delacroixia coronata</name>
    <dbReference type="NCBI Taxonomy" id="796925"/>
    <lineage>
        <taxon>Eukaryota</taxon>
        <taxon>Fungi</taxon>
        <taxon>Fungi incertae sedis</taxon>
        <taxon>Zoopagomycota</taxon>
        <taxon>Entomophthoromycotina</taxon>
        <taxon>Entomophthoromycetes</taxon>
        <taxon>Entomophthorales</taxon>
        <taxon>Ancylistaceae</taxon>
        <taxon>Conidiobolus</taxon>
    </lineage>
</organism>
<evidence type="ECO:0000313" key="2">
    <source>
        <dbReference type="EMBL" id="KXN74411.1"/>
    </source>
</evidence>
<gene>
    <name evidence="2" type="ORF">CONCODRAFT_76917</name>
</gene>
<protein>
    <recommendedName>
        <fullName evidence="4">Fungal calcium binding protein domain-containing protein</fullName>
    </recommendedName>
</protein>
<proteinExistence type="predicted"/>
<dbReference type="EMBL" id="KQ964424">
    <property type="protein sequence ID" value="KXN74411.1"/>
    <property type="molecule type" value="Genomic_DNA"/>
</dbReference>
<dbReference type="Proteomes" id="UP000070444">
    <property type="component" value="Unassembled WGS sequence"/>
</dbReference>
<reference evidence="2 3" key="1">
    <citation type="journal article" date="2015" name="Genome Biol. Evol.">
        <title>Phylogenomic analyses indicate that early fungi evolved digesting cell walls of algal ancestors of land plants.</title>
        <authorList>
            <person name="Chang Y."/>
            <person name="Wang S."/>
            <person name="Sekimoto S."/>
            <person name="Aerts A.L."/>
            <person name="Choi C."/>
            <person name="Clum A."/>
            <person name="LaButti K.M."/>
            <person name="Lindquist E.A."/>
            <person name="Yee Ngan C."/>
            <person name="Ohm R.A."/>
            <person name="Salamov A.A."/>
            <person name="Grigoriev I.V."/>
            <person name="Spatafora J.W."/>
            <person name="Berbee M.L."/>
        </authorList>
    </citation>
    <scope>NUCLEOTIDE SEQUENCE [LARGE SCALE GENOMIC DNA]</scope>
    <source>
        <strain evidence="2 3">NRRL 28638</strain>
    </source>
</reference>
<evidence type="ECO:0008006" key="4">
    <source>
        <dbReference type="Google" id="ProtNLM"/>
    </source>
</evidence>
<feature type="chain" id="PRO_5007294860" description="Fungal calcium binding protein domain-containing protein" evidence="1">
    <location>
        <begin position="20"/>
        <end position="96"/>
    </location>
</feature>
<evidence type="ECO:0000256" key="1">
    <source>
        <dbReference type="SAM" id="SignalP"/>
    </source>
</evidence>